<protein>
    <submittedName>
        <fullName evidence="2">Uncharacterized protein</fullName>
    </submittedName>
</protein>
<organism evidence="2 3">
    <name type="scientific">Meloidogyne enterolobii</name>
    <name type="common">Root-knot nematode worm</name>
    <name type="synonym">Meloidogyne mayaguensis</name>
    <dbReference type="NCBI Taxonomy" id="390850"/>
    <lineage>
        <taxon>Eukaryota</taxon>
        <taxon>Metazoa</taxon>
        <taxon>Ecdysozoa</taxon>
        <taxon>Nematoda</taxon>
        <taxon>Chromadorea</taxon>
        <taxon>Rhabditida</taxon>
        <taxon>Tylenchina</taxon>
        <taxon>Tylenchomorpha</taxon>
        <taxon>Tylenchoidea</taxon>
        <taxon>Meloidogynidae</taxon>
        <taxon>Meloidogyninae</taxon>
        <taxon>Meloidogyne</taxon>
    </lineage>
</organism>
<reference evidence="2 3" key="1">
    <citation type="submission" date="2020-08" db="EMBL/GenBank/DDBJ databases">
        <authorList>
            <person name="Koutsovoulos G."/>
            <person name="Danchin GJ E."/>
        </authorList>
    </citation>
    <scope>NUCLEOTIDE SEQUENCE [LARGE SCALE GENOMIC DNA]</scope>
</reference>
<feature type="region of interest" description="Disordered" evidence="1">
    <location>
        <begin position="35"/>
        <end position="54"/>
    </location>
</feature>
<gene>
    <name evidence="2" type="ORF">MENT_LOCUS4490</name>
</gene>
<dbReference type="EMBL" id="CAJEWN010000015">
    <property type="protein sequence ID" value="CAD2134757.1"/>
    <property type="molecule type" value="Genomic_DNA"/>
</dbReference>
<dbReference type="Proteomes" id="UP000580250">
    <property type="component" value="Unassembled WGS sequence"/>
</dbReference>
<proteinExistence type="predicted"/>
<sequence length="70" mass="8454">MDKENYKNMKKVCFRMFGQIRENIKTRKNIEKSWKRQVGGKHEKNVARDVGHTQQKLETKKVVREMFEGK</sequence>
<evidence type="ECO:0000256" key="1">
    <source>
        <dbReference type="SAM" id="MobiDB-lite"/>
    </source>
</evidence>
<name>A0A6V7TTY9_MELEN</name>
<dbReference type="AlphaFoldDB" id="A0A6V7TTY9"/>
<evidence type="ECO:0000313" key="2">
    <source>
        <dbReference type="EMBL" id="CAD2134757.1"/>
    </source>
</evidence>
<accession>A0A6V7TTY9</accession>
<comment type="caution">
    <text evidence="2">The sequence shown here is derived from an EMBL/GenBank/DDBJ whole genome shotgun (WGS) entry which is preliminary data.</text>
</comment>
<evidence type="ECO:0000313" key="3">
    <source>
        <dbReference type="Proteomes" id="UP000580250"/>
    </source>
</evidence>